<organism evidence="1 2">
    <name type="scientific">Paenibacillus pectinilyticus</name>
    <dbReference type="NCBI Taxonomy" id="512399"/>
    <lineage>
        <taxon>Bacteria</taxon>
        <taxon>Bacillati</taxon>
        <taxon>Bacillota</taxon>
        <taxon>Bacilli</taxon>
        <taxon>Bacillales</taxon>
        <taxon>Paenibacillaceae</taxon>
        <taxon>Paenibacillus</taxon>
    </lineage>
</organism>
<dbReference type="Proteomes" id="UP000093309">
    <property type="component" value="Unassembled WGS sequence"/>
</dbReference>
<name>A0A1C1A4F4_9BACL</name>
<keyword evidence="2" id="KW-1185">Reference proteome</keyword>
<proteinExistence type="predicted"/>
<protein>
    <submittedName>
        <fullName evidence="1">Uncharacterized protein</fullName>
    </submittedName>
</protein>
<comment type="caution">
    <text evidence="1">The sequence shown here is derived from an EMBL/GenBank/DDBJ whole genome shotgun (WGS) entry which is preliminary data.</text>
</comment>
<dbReference type="Pfam" id="PF20583">
    <property type="entry name" value="DUF6786"/>
    <property type="match status" value="1"/>
</dbReference>
<gene>
    <name evidence="1" type="ORF">A8709_15285</name>
</gene>
<dbReference type="InterPro" id="IPR046713">
    <property type="entry name" value="DUF6786"/>
</dbReference>
<evidence type="ECO:0000313" key="1">
    <source>
        <dbReference type="EMBL" id="OCT15439.1"/>
    </source>
</evidence>
<dbReference type="OrthoDB" id="2606406at2"/>
<reference evidence="2" key="1">
    <citation type="submission" date="2016-05" db="EMBL/GenBank/DDBJ databases">
        <title>Paenibacillus oryzae. sp. nov., isolated from the rice root.</title>
        <authorList>
            <person name="Zhang J."/>
            <person name="Zhang X."/>
        </authorList>
    </citation>
    <scope>NUCLEOTIDE SEQUENCE [LARGE SCALE GENOMIC DNA]</scope>
    <source>
        <strain evidence="2">KCTC13222</strain>
    </source>
</reference>
<dbReference type="AlphaFoldDB" id="A0A1C1A4F4"/>
<dbReference type="RefSeq" id="WP_065852350.1">
    <property type="nucleotide sequence ID" value="NZ_LYPC01000014.1"/>
</dbReference>
<dbReference type="EMBL" id="LYPC01000014">
    <property type="protein sequence ID" value="OCT15439.1"/>
    <property type="molecule type" value="Genomic_DNA"/>
</dbReference>
<accession>A0A1C1A4F4</accession>
<sequence>MTDLEALLSALHTRELNYKLLTTADDGCVVVMERGARILGVFAHKEARNALWTNPELQHITDEEWNAGGDRIWFSPEIQFHMPDTDGSYEVQRGMDPGSYQLNASTNETVRLEMTGEVQAFRANHAVTMHLSKKVSLIPDPLRISRSLLADYAYVGYEQLTALTRLDQGPELTVSLWSILQVPFEGVALIATHNNAAYADYVQDAFVDGVTVTPSGIVMKFEGEQRRKIAVKAAYASGRLGYFRAESPKHCTLIVRNFACNPSGYYPDVSLLDPTDTGYCAQCYKDDGSLGTFGELEYHSASVQLQADTIELRDQSQVWCYQGHPDVINQIAIQLLGHRFS</sequence>
<evidence type="ECO:0000313" key="2">
    <source>
        <dbReference type="Proteomes" id="UP000093309"/>
    </source>
</evidence>
<dbReference type="STRING" id="512399.A8709_15285"/>